<sequence>MKAKLSLIPVVLGIVLLNGCASRYTVRVDALSAPNTGSSTPQTYVLASDHPEVETADLFFKEVSTHINTLLRKNNLREAQAGEGPDLRVGVKAFLSEPMVETRSYSEPIYVESRGHFRTVRIPVVNSDGKFIRYAYREYWTPPRTHFAGYVDRDQQVTVYEKILVLSAKRLGANGQPGEEMWNVKVSLRSQSTDYRQALPYMLLAAKPYIGKRTKGEEEIVIKDDDPGLLQFLGGERDGR</sequence>
<evidence type="ECO:0000313" key="2">
    <source>
        <dbReference type="Proteomes" id="UP000478417"/>
    </source>
</evidence>
<accession>A0A6B2M063</accession>
<dbReference type="AlphaFoldDB" id="A0A6B2M063"/>
<dbReference type="Proteomes" id="UP000478417">
    <property type="component" value="Unassembled WGS sequence"/>
</dbReference>
<dbReference type="RefSeq" id="WP_163963687.1">
    <property type="nucleotide sequence ID" value="NZ_JAAGNX010000002.1"/>
</dbReference>
<reference evidence="1 2" key="1">
    <citation type="submission" date="2020-02" db="EMBL/GenBank/DDBJ databases">
        <title>Albibacoteraceae fam. nov., the first described family within the subdivision 4 Verrucomicrobia.</title>
        <authorList>
            <person name="Xi F."/>
        </authorList>
    </citation>
    <scope>NUCLEOTIDE SEQUENCE [LARGE SCALE GENOMIC DNA]</scope>
    <source>
        <strain evidence="1 2">CK1056</strain>
    </source>
</reference>
<proteinExistence type="predicted"/>
<protein>
    <submittedName>
        <fullName evidence="1">Uncharacterized protein</fullName>
    </submittedName>
</protein>
<evidence type="ECO:0000313" key="1">
    <source>
        <dbReference type="EMBL" id="NDV62093.1"/>
    </source>
</evidence>
<dbReference type="EMBL" id="JAAGNX010000002">
    <property type="protein sequence ID" value="NDV62093.1"/>
    <property type="molecule type" value="Genomic_DNA"/>
</dbReference>
<keyword evidence="2" id="KW-1185">Reference proteome</keyword>
<organism evidence="1 2">
    <name type="scientific">Oceanipulchritudo coccoides</name>
    <dbReference type="NCBI Taxonomy" id="2706888"/>
    <lineage>
        <taxon>Bacteria</taxon>
        <taxon>Pseudomonadati</taxon>
        <taxon>Verrucomicrobiota</taxon>
        <taxon>Opitutia</taxon>
        <taxon>Puniceicoccales</taxon>
        <taxon>Oceanipulchritudinaceae</taxon>
        <taxon>Oceanipulchritudo</taxon>
    </lineage>
</organism>
<gene>
    <name evidence="1" type="ORF">G0Q06_06510</name>
</gene>
<comment type="caution">
    <text evidence="1">The sequence shown here is derived from an EMBL/GenBank/DDBJ whole genome shotgun (WGS) entry which is preliminary data.</text>
</comment>
<name>A0A6B2M063_9BACT</name>